<keyword evidence="12" id="KW-1185">Reference proteome</keyword>
<dbReference type="EC" id="3.4.21.62" evidence="6"/>
<feature type="active site" description="Charge relay system" evidence="7">
    <location>
        <position position="330"/>
    </location>
</feature>
<keyword evidence="9" id="KW-0732">Signal</keyword>
<evidence type="ECO:0000256" key="1">
    <source>
        <dbReference type="ARBA" id="ARBA00011073"/>
    </source>
</evidence>
<dbReference type="GO" id="GO:0004252">
    <property type="term" value="F:serine-type endopeptidase activity"/>
    <property type="evidence" value="ECO:0007669"/>
    <property type="project" value="UniProtKB-UniRule"/>
</dbReference>
<evidence type="ECO:0000256" key="4">
    <source>
        <dbReference type="ARBA" id="ARBA00022825"/>
    </source>
</evidence>
<evidence type="ECO:0000313" key="11">
    <source>
        <dbReference type="EMBL" id="KAF0741967.1"/>
    </source>
</evidence>
<dbReference type="PROSITE" id="PS00138">
    <property type="entry name" value="SUBTILASE_SER"/>
    <property type="match status" value="1"/>
</dbReference>
<evidence type="ECO:0000256" key="9">
    <source>
        <dbReference type="SAM" id="SignalP"/>
    </source>
</evidence>
<dbReference type="Gene3D" id="3.40.50.200">
    <property type="entry name" value="Peptidase S8/S53 domain"/>
    <property type="match status" value="1"/>
</dbReference>
<evidence type="ECO:0000256" key="2">
    <source>
        <dbReference type="ARBA" id="ARBA00022670"/>
    </source>
</evidence>
<dbReference type="InterPro" id="IPR000209">
    <property type="entry name" value="Peptidase_S8/S53_dom"/>
</dbReference>
<dbReference type="InterPro" id="IPR008979">
    <property type="entry name" value="Galactose-bd-like_sf"/>
</dbReference>
<dbReference type="VEuPathDB" id="FungiDB:AeMF1_013205"/>
<dbReference type="Pfam" id="PF00082">
    <property type="entry name" value="Peptidase_S8"/>
    <property type="match status" value="1"/>
</dbReference>
<dbReference type="InterPro" id="IPR034058">
    <property type="entry name" value="TagA/B/C/D_pept_dom"/>
</dbReference>
<dbReference type="PANTHER" id="PTHR43399:SF4">
    <property type="entry name" value="CELL WALL-ASSOCIATED PROTEASE"/>
    <property type="match status" value="1"/>
</dbReference>
<keyword evidence="4 7" id="KW-0720">Serine protease</keyword>
<gene>
    <name evidence="11" type="ORF">Ae201684_002909</name>
</gene>
<dbReference type="Proteomes" id="UP000481153">
    <property type="component" value="Unassembled WGS sequence"/>
</dbReference>
<comment type="catalytic activity">
    <reaction evidence="5">
        <text>Hydrolysis of proteins with broad specificity for peptide bonds, and a preference for a large uncharged residue in P1. Hydrolyzes peptide amides.</text>
        <dbReference type="EC" id="3.4.21.62"/>
    </reaction>
</comment>
<reference evidence="11 12" key="1">
    <citation type="submission" date="2019-07" db="EMBL/GenBank/DDBJ databases">
        <title>Genomics analysis of Aphanomyces spp. identifies a new class of oomycete effector associated with host adaptation.</title>
        <authorList>
            <person name="Gaulin E."/>
        </authorList>
    </citation>
    <scope>NUCLEOTIDE SEQUENCE [LARGE SCALE GENOMIC DNA]</scope>
    <source>
        <strain evidence="11 12">ATCC 201684</strain>
    </source>
</reference>
<dbReference type="InterPro" id="IPR036852">
    <property type="entry name" value="Peptidase_S8/S53_dom_sf"/>
</dbReference>
<dbReference type="Gene3D" id="2.60.120.380">
    <property type="match status" value="1"/>
</dbReference>
<comment type="caution">
    <text evidence="11">The sequence shown here is derived from an EMBL/GenBank/DDBJ whole genome shotgun (WGS) entry which is preliminary data.</text>
</comment>
<name>A0A6G0XP07_9STRA</name>
<evidence type="ECO:0000256" key="7">
    <source>
        <dbReference type="PROSITE-ProRule" id="PRU01240"/>
    </source>
</evidence>
<dbReference type="InterPro" id="IPR023828">
    <property type="entry name" value="Peptidase_S8_Ser-AS"/>
</dbReference>
<organism evidence="11 12">
    <name type="scientific">Aphanomyces euteiches</name>
    <dbReference type="NCBI Taxonomy" id="100861"/>
    <lineage>
        <taxon>Eukaryota</taxon>
        <taxon>Sar</taxon>
        <taxon>Stramenopiles</taxon>
        <taxon>Oomycota</taxon>
        <taxon>Saprolegniomycetes</taxon>
        <taxon>Saprolegniales</taxon>
        <taxon>Verrucalvaceae</taxon>
        <taxon>Aphanomyces</taxon>
    </lineage>
</organism>
<dbReference type="InterPro" id="IPR015500">
    <property type="entry name" value="Peptidase_S8_subtilisin-rel"/>
</dbReference>
<dbReference type="EMBL" id="VJMJ01000032">
    <property type="protein sequence ID" value="KAF0741967.1"/>
    <property type="molecule type" value="Genomic_DNA"/>
</dbReference>
<keyword evidence="3 7" id="KW-0378">Hydrolase</keyword>
<sequence>MQLRHISLWLSVAAAEHLTFDSSASWCRYHCGAYSLNQPADCASNACRDHRRRLADEPLHLLAQDDNVQLKMTPDGMAFHEFWTQFKPAADRAMDRSKSAPSSTSSAYRKSNDGASIEALPSASVPRLVHVGRSQDEVECIASIESRTDDVTLMSRNNDTTIVLIHANDTLVDAIATLGCVTNVVDLPPLLKLTPLARAVLPTFAIESPPLEITLADGVAPSDVLGKMNQGLLDATGIRDLVSLDDEDQLIVPPLGNFETWTSALSFLTTAPYVDHVTRAAEDETFGIPAASSSSSSHRRLNTRTASLVGVAKAQAHGILGNDIVVGVTDSGLYLDHDQFDQAGPRQYDIINATARKVVLYHAYVDKIDQSKRGGTCGHGTHVSGILAGSSYSHDHADVGIAPRAKIAFMDTGTQRESCANKPDVDCPVTLKTPRNTDKLMSMQKKAGAKIFSYSWGRVGSDYGKNAMSMDKHIFRNPDTMVVIAAGNDGRSGLRTISSPGGAKNVLTVGASLNTIPSTDDDVYCPSVLNPQSVAEFSSQGPTSDGRIKPDVVAPGQVIYSAKSEIPNSKIKTSDLCAMQGTSQATPVVAGFVTLLYEWLRDGWWYNGRPDASRGMKEIPAALLKALVIHSSRGLARQLAKGSTKSSCSSVQHHARRLAYPDFSQGYGLPNMDNIAVIGDGSPKVEFYPNASSAPVVKHGQVHEYAFTLQPHETFRATLVWSDPPGSVLATRMLQNDLDLSVLVDGATTPIFPLSNGTAADSRNNVEMVQVSYAVAKKTLPHLADNEPLRLRVRVAGTAVLIRGPQPYALVLSANDESSLTNHTEPARVHLRYIRTDD</sequence>
<keyword evidence="2 7" id="KW-0645">Protease</keyword>
<proteinExistence type="inferred from homology"/>
<dbReference type="PANTHER" id="PTHR43399">
    <property type="entry name" value="SUBTILISIN-RELATED"/>
    <property type="match status" value="1"/>
</dbReference>
<accession>A0A6G0XP07</accession>
<feature type="chain" id="PRO_5026338779" description="subtilisin" evidence="9">
    <location>
        <begin position="16"/>
        <end position="838"/>
    </location>
</feature>
<feature type="signal peptide" evidence="9">
    <location>
        <begin position="1"/>
        <end position="15"/>
    </location>
</feature>
<dbReference type="GO" id="GO:0006508">
    <property type="term" value="P:proteolysis"/>
    <property type="evidence" value="ECO:0007669"/>
    <property type="project" value="UniProtKB-KW"/>
</dbReference>
<comment type="similarity">
    <text evidence="1 7">Belongs to the peptidase S8 family.</text>
</comment>
<dbReference type="InterPro" id="IPR022398">
    <property type="entry name" value="Peptidase_S8_His-AS"/>
</dbReference>
<dbReference type="InterPro" id="IPR051048">
    <property type="entry name" value="Peptidase_S8/S53_subtilisin"/>
</dbReference>
<evidence type="ECO:0000256" key="6">
    <source>
        <dbReference type="ARBA" id="ARBA00023619"/>
    </source>
</evidence>
<dbReference type="AlphaFoldDB" id="A0A6G0XP07"/>
<feature type="active site" description="Charge relay system" evidence="7">
    <location>
        <position position="379"/>
    </location>
</feature>
<evidence type="ECO:0000313" key="12">
    <source>
        <dbReference type="Proteomes" id="UP000481153"/>
    </source>
</evidence>
<evidence type="ECO:0000256" key="5">
    <source>
        <dbReference type="ARBA" id="ARBA00023529"/>
    </source>
</evidence>
<feature type="region of interest" description="Disordered" evidence="8">
    <location>
        <begin position="93"/>
        <end position="113"/>
    </location>
</feature>
<feature type="active site" description="Charge relay system" evidence="7">
    <location>
        <position position="583"/>
    </location>
</feature>
<dbReference type="CDD" id="cd04842">
    <property type="entry name" value="Peptidases_S8_Kp43_protease"/>
    <property type="match status" value="1"/>
</dbReference>
<feature type="domain" description="Peptidase S8/S53" evidence="10">
    <location>
        <begin position="321"/>
        <end position="668"/>
    </location>
</feature>
<dbReference type="SUPFAM" id="SSF49785">
    <property type="entry name" value="Galactose-binding domain-like"/>
    <property type="match status" value="1"/>
</dbReference>
<dbReference type="PRINTS" id="PR00723">
    <property type="entry name" value="SUBTILISIN"/>
</dbReference>
<feature type="compositionally biased region" description="Low complexity" evidence="8">
    <location>
        <begin position="99"/>
        <end position="109"/>
    </location>
</feature>
<dbReference type="PROSITE" id="PS00137">
    <property type="entry name" value="SUBTILASE_HIS"/>
    <property type="match status" value="1"/>
</dbReference>
<protein>
    <recommendedName>
        <fullName evidence="6">subtilisin</fullName>
        <ecNumber evidence="6">3.4.21.62</ecNumber>
    </recommendedName>
</protein>
<dbReference type="SUPFAM" id="SSF52743">
    <property type="entry name" value="Subtilisin-like"/>
    <property type="match status" value="1"/>
</dbReference>
<evidence type="ECO:0000256" key="8">
    <source>
        <dbReference type="SAM" id="MobiDB-lite"/>
    </source>
</evidence>
<dbReference type="PROSITE" id="PS51892">
    <property type="entry name" value="SUBTILASE"/>
    <property type="match status" value="1"/>
</dbReference>
<evidence type="ECO:0000259" key="10">
    <source>
        <dbReference type="Pfam" id="PF00082"/>
    </source>
</evidence>
<evidence type="ECO:0000256" key="3">
    <source>
        <dbReference type="ARBA" id="ARBA00022801"/>
    </source>
</evidence>